<protein>
    <submittedName>
        <fullName evidence="4">Uncharacterized conserved protein, DUF305 family</fullName>
    </submittedName>
</protein>
<feature type="domain" description="DUF305" evidence="3">
    <location>
        <begin position="63"/>
        <end position="125"/>
    </location>
</feature>
<dbReference type="Gene3D" id="1.20.1260.10">
    <property type="match status" value="2"/>
</dbReference>
<dbReference type="EMBL" id="FQZF01000012">
    <property type="protein sequence ID" value="SHJ36556.1"/>
    <property type="molecule type" value="Genomic_DNA"/>
</dbReference>
<feature type="signal peptide" evidence="2">
    <location>
        <begin position="1"/>
        <end position="39"/>
    </location>
</feature>
<evidence type="ECO:0000256" key="1">
    <source>
        <dbReference type="SAM" id="MobiDB-lite"/>
    </source>
</evidence>
<sequence length="350" mass="36511">MIFIPPATGTSVAKTRSRRPLLLLAVAASALLAARPALAVLGEGDGEGAAPVVTRSYTVVSPERLAAVRKADRDYVTGMRAHHAGALTMSQEYLKDPQASSPILKELAHAIMQNQRYEIAVLDEVARQLDQAPRMVDLGFLRFAVQPAASEGLAQQYRYARYPVPSLLTPVFRADAPVTMRDVQFAKAMTIHHQGALDMARAYQADPNARNSFLGLMNVDIVTDQSQEIALMRRVVAAYAGDAEAVPVPASMIHGMDGMSHGGHGGASPPADRHAGHGTGAAAEQGGGHAGREAVMPPAPARPRRAATPPAQRRPPASRGSGQGGGSGHGGSEGAAPRAGAGAPAGHHHH</sequence>
<evidence type="ECO:0000256" key="2">
    <source>
        <dbReference type="SAM" id="SignalP"/>
    </source>
</evidence>
<dbReference type="Pfam" id="PF03713">
    <property type="entry name" value="DUF305"/>
    <property type="match status" value="2"/>
</dbReference>
<keyword evidence="2" id="KW-0732">Signal</keyword>
<dbReference type="AlphaFoldDB" id="A0A1M6IQ08"/>
<name>A0A1M6IQ08_9PROT</name>
<reference evidence="4 5" key="1">
    <citation type="submission" date="2016-11" db="EMBL/GenBank/DDBJ databases">
        <authorList>
            <person name="Jaros S."/>
            <person name="Januszkiewicz K."/>
            <person name="Wedrychowicz H."/>
        </authorList>
    </citation>
    <scope>NUCLEOTIDE SEQUENCE [LARGE SCALE GENOMIC DNA]</scope>
    <source>
        <strain evidence="4 5">DSM 14916</strain>
    </source>
</reference>
<feature type="region of interest" description="Disordered" evidence="1">
    <location>
        <begin position="256"/>
        <end position="350"/>
    </location>
</feature>
<dbReference type="InterPro" id="IPR012347">
    <property type="entry name" value="Ferritin-like"/>
</dbReference>
<keyword evidence="5" id="KW-1185">Reference proteome</keyword>
<evidence type="ECO:0000313" key="5">
    <source>
        <dbReference type="Proteomes" id="UP000184387"/>
    </source>
</evidence>
<dbReference type="RefSeq" id="WP_073134988.1">
    <property type="nucleotide sequence ID" value="NZ_FQZF01000012.1"/>
</dbReference>
<feature type="compositionally biased region" description="Low complexity" evidence="1">
    <location>
        <begin position="334"/>
        <end position="350"/>
    </location>
</feature>
<dbReference type="OrthoDB" id="517560at2"/>
<feature type="compositionally biased region" description="Gly residues" evidence="1">
    <location>
        <begin position="321"/>
        <end position="333"/>
    </location>
</feature>
<dbReference type="PANTHER" id="PTHR36933">
    <property type="entry name" value="SLL0788 PROTEIN"/>
    <property type="match status" value="1"/>
</dbReference>
<gene>
    <name evidence="4" type="ORF">SAMN02745194_02420</name>
</gene>
<dbReference type="InterPro" id="IPR005183">
    <property type="entry name" value="DUF305_CopM-like"/>
</dbReference>
<feature type="compositionally biased region" description="Low complexity" evidence="1">
    <location>
        <begin position="306"/>
        <end position="320"/>
    </location>
</feature>
<organism evidence="4 5">
    <name type="scientific">Muricoccus roseus</name>
    <dbReference type="NCBI Taxonomy" id="198092"/>
    <lineage>
        <taxon>Bacteria</taxon>
        <taxon>Pseudomonadati</taxon>
        <taxon>Pseudomonadota</taxon>
        <taxon>Alphaproteobacteria</taxon>
        <taxon>Acetobacterales</taxon>
        <taxon>Roseomonadaceae</taxon>
        <taxon>Muricoccus</taxon>
    </lineage>
</organism>
<feature type="domain" description="DUF305" evidence="3">
    <location>
        <begin position="178"/>
        <end position="235"/>
    </location>
</feature>
<feature type="chain" id="PRO_5009918490" evidence="2">
    <location>
        <begin position="40"/>
        <end position="350"/>
    </location>
</feature>
<accession>A0A1M6IQ08</accession>
<dbReference type="STRING" id="198092.SAMN02745194_02420"/>
<evidence type="ECO:0000313" key="4">
    <source>
        <dbReference type="EMBL" id="SHJ36556.1"/>
    </source>
</evidence>
<evidence type="ECO:0000259" key="3">
    <source>
        <dbReference type="Pfam" id="PF03713"/>
    </source>
</evidence>
<dbReference type="PANTHER" id="PTHR36933:SF1">
    <property type="entry name" value="SLL0788 PROTEIN"/>
    <property type="match status" value="1"/>
</dbReference>
<proteinExistence type="predicted"/>
<dbReference type="Proteomes" id="UP000184387">
    <property type="component" value="Unassembled WGS sequence"/>
</dbReference>